<keyword evidence="4" id="KW-0029">Amino-acid transport</keyword>
<sequence length="437" mass="47445">MVADNRFDVEKDKSSATEFPESAHQIGTDHWSQAGFVLTTGVNSVFVLGYSGTVMVPLGWIGGVVGLVLAAAASLYANMLVAKLHDFRGKRNIRYRDLAGEIYGKKAYLITWILQYVNLFMINIGFLIMGGAALKACYVLFTEDHTMKLPYFTGLAGFVCILFAVSTPNLSSLRVWLGCSTILSLIYIVVTSVLAANDGIKLPPRDYSIHGTTSSKIFSIIGASSSLLFAFNTGMVPEIQATLREPAVENMQKALYFQFTAGSIPMFAVTFIGYWAYGSSAPSYLLSSVSGPVWVKAAANISAFLQSVISLHIFASPAYEYMDTKFGVSGGVFEFKSLSFRILARGGYLTISSLVAALLPFLGDFQSLTGALSTFPLTFILANHMYLVAKKDSLSSLQQTWHKLNVVFFSFMSLAATVSAVRLIAGDSTKYSVFADL</sequence>
<feature type="transmembrane region" description="Helical" evidence="7">
    <location>
        <begin position="401"/>
        <end position="425"/>
    </location>
</feature>
<comment type="caution">
    <text evidence="9">The sequence shown here is derived from an EMBL/GenBank/DDBJ whole genome shotgun (WGS) entry which is preliminary data.</text>
</comment>
<organism evidence="9 10">
    <name type="scientific">Hibiscus trionum</name>
    <name type="common">Flower of an hour</name>
    <dbReference type="NCBI Taxonomy" id="183268"/>
    <lineage>
        <taxon>Eukaryota</taxon>
        <taxon>Viridiplantae</taxon>
        <taxon>Streptophyta</taxon>
        <taxon>Embryophyta</taxon>
        <taxon>Tracheophyta</taxon>
        <taxon>Spermatophyta</taxon>
        <taxon>Magnoliopsida</taxon>
        <taxon>eudicotyledons</taxon>
        <taxon>Gunneridae</taxon>
        <taxon>Pentapetalae</taxon>
        <taxon>rosids</taxon>
        <taxon>malvids</taxon>
        <taxon>Malvales</taxon>
        <taxon>Malvaceae</taxon>
        <taxon>Malvoideae</taxon>
        <taxon>Hibiscus</taxon>
    </lineage>
</organism>
<dbReference type="Pfam" id="PF01490">
    <property type="entry name" value="Aa_trans"/>
    <property type="match status" value="1"/>
</dbReference>
<feature type="transmembrane region" description="Helical" evidence="7">
    <location>
        <begin position="255"/>
        <end position="277"/>
    </location>
</feature>
<reference evidence="9" key="1">
    <citation type="submission" date="2023-05" db="EMBL/GenBank/DDBJ databases">
        <title>Genome and transcriptome analyses reveal genes involved in the formation of fine ridges on petal epidermal cells in Hibiscus trionum.</title>
        <authorList>
            <person name="Koshimizu S."/>
            <person name="Masuda S."/>
            <person name="Ishii T."/>
            <person name="Shirasu K."/>
            <person name="Hoshino A."/>
            <person name="Arita M."/>
        </authorList>
    </citation>
    <scope>NUCLEOTIDE SEQUENCE</scope>
    <source>
        <strain evidence="9">Hamamatsu line</strain>
    </source>
</reference>
<evidence type="ECO:0000256" key="2">
    <source>
        <dbReference type="ARBA" id="ARBA00022448"/>
    </source>
</evidence>
<protein>
    <submittedName>
        <fullName evidence="9">PROLINE TRANSPORTER 1, proline transporter 1</fullName>
    </submittedName>
</protein>
<feature type="transmembrane region" description="Helical" evidence="7">
    <location>
        <begin position="149"/>
        <end position="168"/>
    </location>
</feature>
<name>A0A9W7MWA5_HIBTR</name>
<feature type="transmembrane region" description="Helical" evidence="7">
    <location>
        <begin position="175"/>
        <end position="197"/>
    </location>
</feature>
<comment type="subcellular location">
    <subcellularLocation>
        <location evidence="1">Membrane</location>
    </subcellularLocation>
</comment>
<dbReference type="OrthoDB" id="40134at2759"/>
<dbReference type="GO" id="GO:0016020">
    <property type="term" value="C:membrane"/>
    <property type="evidence" value="ECO:0007669"/>
    <property type="project" value="UniProtKB-SubCell"/>
</dbReference>
<evidence type="ECO:0000256" key="1">
    <source>
        <dbReference type="ARBA" id="ARBA00004370"/>
    </source>
</evidence>
<keyword evidence="3 7" id="KW-0812">Transmembrane</keyword>
<feature type="transmembrane region" description="Helical" evidence="7">
    <location>
        <begin position="58"/>
        <end position="81"/>
    </location>
</feature>
<dbReference type="PANTHER" id="PTHR48017">
    <property type="entry name" value="OS05G0424000 PROTEIN-RELATED"/>
    <property type="match status" value="1"/>
</dbReference>
<feature type="domain" description="Amino acid transporter transmembrane" evidence="8">
    <location>
        <begin position="28"/>
        <end position="421"/>
    </location>
</feature>
<feature type="transmembrane region" description="Helical" evidence="7">
    <location>
        <begin position="297"/>
        <end position="321"/>
    </location>
</feature>
<feature type="transmembrane region" description="Helical" evidence="7">
    <location>
        <begin position="342"/>
        <end position="362"/>
    </location>
</feature>
<feature type="transmembrane region" description="Helical" evidence="7">
    <location>
        <begin position="107"/>
        <end position="129"/>
    </location>
</feature>
<dbReference type="EMBL" id="BSYR01000069">
    <property type="protein sequence ID" value="GMJ14455.1"/>
    <property type="molecule type" value="Genomic_DNA"/>
</dbReference>
<dbReference type="Proteomes" id="UP001165190">
    <property type="component" value="Unassembled WGS sequence"/>
</dbReference>
<keyword evidence="2" id="KW-0813">Transport</keyword>
<evidence type="ECO:0000256" key="3">
    <source>
        <dbReference type="ARBA" id="ARBA00022692"/>
    </source>
</evidence>
<evidence type="ECO:0000313" key="10">
    <source>
        <dbReference type="Proteomes" id="UP001165190"/>
    </source>
</evidence>
<keyword evidence="6 7" id="KW-0472">Membrane</keyword>
<dbReference type="AlphaFoldDB" id="A0A9W7MWA5"/>
<proteinExistence type="predicted"/>
<accession>A0A9W7MWA5</accession>
<feature type="transmembrane region" description="Helical" evidence="7">
    <location>
        <begin position="217"/>
        <end position="235"/>
    </location>
</feature>
<evidence type="ECO:0000256" key="4">
    <source>
        <dbReference type="ARBA" id="ARBA00022970"/>
    </source>
</evidence>
<dbReference type="InterPro" id="IPR013057">
    <property type="entry name" value="AA_transpt_TM"/>
</dbReference>
<evidence type="ECO:0000256" key="7">
    <source>
        <dbReference type="SAM" id="Phobius"/>
    </source>
</evidence>
<evidence type="ECO:0000313" key="9">
    <source>
        <dbReference type="EMBL" id="GMJ14455.1"/>
    </source>
</evidence>
<keyword evidence="5 7" id="KW-1133">Transmembrane helix</keyword>
<evidence type="ECO:0000256" key="6">
    <source>
        <dbReference type="ARBA" id="ARBA00023136"/>
    </source>
</evidence>
<feature type="transmembrane region" description="Helical" evidence="7">
    <location>
        <begin position="368"/>
        <end position="389"/>
    </location>
</feature>
<evidence type="ECO:0000259" key="8">
    <source>
        <dbReference type="Pfam" id="PF01490"/>
    </source>
</evidence>
<gene>
    <name evidence="9" type="ORF">HRI_005114700</name>
</gene>
<dbReference type="GO" id="GO:0006865">
    <property type="term" value="P:amino acid transport"/>
    <property type="evidence" value="ECO:0007669"/>
    <property type="project" value="UniProtKB-KW"/>
</dbReference>
<keyword evidence="10" id="KW-1185">Reference proteome</keyword>
<evidence type="ECO:0000256" key="5">
    <source>
        <dbReference type="ARBA" id="ARBA00022989"/>
    </source>
</evidence>